<organism evidence="1 2">
    <name type="scientific">Bacteroides xylanisolvens</name>
    <dbReference type="NCBI Taxonomy" id="371601"/>
    <lineage>
        <taxon>Bacteria</taxon>
        <taxon>Pseudomonadati</taxon>
        <taxon>Bacteroidota</taxon>
        <taxon>Bacteroidia</taxon>
        <taxon>Bacteroidales</taxon>
        <taxon>Bacteroidaceae</taxon>
        <taxon>Bacteroides</taxon>
    </lineage>
</organism>
<proteinExistence type="predicted"/>
<dbReference type="Proteomes" id="UP000183040">
    <property type="component" value="Unassembled WGS sequence"/>
</dbReference>
<accession>A0A1H4C4E8</accession>
<protein>
    <submittedName>
        <fullName evidence="1">Uncharacterized protein</fullName>
    </submittedName>
</protein>
<dbReference type="AlphaFoldDB" id="A0A1H4C4E8"/>
<gene>
    <name evidence="1" type="ORF">SAMN04487924_10844</name>
</gene>
<sequence length="41" mass="4617">MVILLYSQTVFMALKNGDLNKNELNTLTIIPVQNGKNKRAL</sequence>
<name>A0A1H4C4E8_9BACE</name>
<evidence type="ECO:0000313" key="1">
    <source>
        <dbReference type="EMBL" id="SEA55207.1"/>
    </source>
</evidence>
<dbReference type="EMBL" id="FNRP01000008">
    <property type="protein sequence ID" value="SEA55207.1"/>
    <property type="molecule type" value="Genomic_DNA"/>
</dbReference>
<evidence type="ECO:0000313" key="2">
    <source>
        <dbReference type="Proteomes" id="UP000183040"/>
    </source>
</evidence>
<reference evidence="1 2" key="1">
    <citation type="submission" date="2016-10" db="EMBL/GenBank/DDBJ databases">
        <authorList>
            <person name="de Groot N.N."/>
        </authorList>
    </citation>
    <scope>NUCLEOTIDE SEQUENCE [LARGE SCALE GENOMIC DNA]</scope>
    <source>
        <strain evidence="1 2">NLAE-zl-G339</strain>
    </source>
</reference>